<dbReference type="Gene3D" id="3.30.420.40">
    <property type="match status" value="2"/>
</dbReference>
<dbReference type="Proteomes" id="UP000559010">
    <property type="component" value="Unassembled WGS sequence"/>
</dbReference>
<dbReference type="InterPro" id="IPR000600">
    <property type="entry name" value="ROK"/>
</dbReference>
<comment type="caution">
    <text evidence="2">The sequence shown here is derived from an EMBL/GenBank/DDBJ whole genome shotgun (WGS) entry which is preliminary data.</text>
</comment>
<evidence type="ECO:0000256" key="1">
    <source>
        <dbReference type="ARBA" id="ARBA00006479"/>
    </source>
</evidence>
<dbReference type="SUPFAM" id="SSF53067">
    <property type="entry name" value="Actin-like ATPase domain"/>
    <property type="match status" value="1"/>
</dbReference>
<proteinExistence type="inferred from homology"/>
<dbReference type="PANTHER" id="PTHR18964">
    <property type="entry name" value="ROK (REPRESSOR, ORF, KINASE) FAMILY"/>
    <property type="match status" value="1"/>
</dbReference>
<dbReference type="CDD" id="cd23763">
    <property type="entry name" value="ASKHA_ATPase_ROK"/>
    <property type="match status" value="1"/>
</dbReference>
<dbReference type="PANTHER" id="PTHR18964:SF149">
    <property type="entry name" value="BIFUNCTIONAL UDP-N-ACETYLGLUCOSAMINE 2-EPIMERASE_N-ACETYLMANNOSAMINE KINASE"/>
    <property type="match status" value="1"/>
</dbReference>
<dbReference type="AlphaFoldDB" id="A0A848IZF7"/>
<keyword evidence="3" id="KW-1185">Reference proteome</keyword>
<organism evidence="2 3">
    <name type="scientific">Marinigracilibium pacificum</name>
    <dbReference type="NCBI Taxonomy" id="2729599"/>
    <lineage>
        <taxon>Bacteria</taxon>
        <taxon>Pseudomonadati</taxon>
        <taxon>Bacteroidota</taxon>
        <taxon>Cytophagia</taxon>
        <taxon>Cytophagales</taxon>
        <taxon>Flammeovirgaceae</taxon>
        <taxon>Marinigracilibium</taxon>
    </lineage>
</organism>
<name>A0A848IZF7_9BACT</name>
<protein>
    <submittedName>
        <fullName evidence="2">ROK family protein</fullName>
    </submittedName>
</protein>
<dbReference type="EMBL" id="JABBNU010000002">
    <property type="protein sequence ID" value="NMM47379.1"/>
    <property type="molecule type" value="Genomic_DNA"/>
</dbReference>
<reference evidence="2 3" key="1">
    <citation type="submission" date="2020-04" db="EMBL/GenBank/DDBJ databases">
        <title>Flammeovirgaceae bacterium KN852 isolated from deep sea.</title>
        <authorList>
            <person name="Zhang D.-C."/>
        </authorList>
    </citation>
    <scope>NUCLEOTIDE SEQUENCE [LARGE SCALE GENOMIC DNA]</scope>
    <source>
        <strain evidence="2 3">KN852</strain>
    </source>
</reference>
<accession>A0A848IZF7</accession>
<comment type="similarity">
    <text evidence="1">Belongs to the ROK (NagC/XylR) family.</text>
</comment>
<evidence type="ECO:0000313" key="2">
    <source>
        <dbReference type="EMBL" id="NMM47379.1"/>
    </source>
</evidence>
<sequence>MPGPFDYENGISLIKGQSKFENLYNVNIKKELASQLQINSSQIRFENDAACFLLGEVLYGSDSPNHKTLGLTLGTGLGSCEYHNGNVRDLNKWDTPFDESIAENYLVTRWFTREYNRITGQDIRGVKEIIENSDNELTTLLFNKYADNLSRFISLICTNNEYENVILGGNISKAFDLFGIRLKDNLINSGLKIKVNPAKLGENSALIGAACLWNENFYKK</sequence>
<dbReference type="Pfam" id="PF00480">
    <property type="entry name" value="ROK"/>
    <property type="match status" value="1"/>
</dbReference>
<gene>
    <name evidence="2" type="ORF">HH304_03140</name>
</gene>
<evidence type="ECO:0000313" key="3">
    <source>
        <dbReference type="Proteomes" id="UP000559010"/>
    </source>
</evidence>
<dbReference type="InterPro" id="IPR043129">
    <property type="entry name" value="ATPase_NBD"/>
</dbReference>